<feature type="region of interest" description="Disordered" evidence="1">
    <location>
        <begin position="1"/>
        <end position="25"/>
    </location>
</feature>
<dbReference type="Proteomes" id="UP000813385">
    <property type="component" value="Unassembled WGS sequence"/>
</dbReference>
<sequence length="205" mass="22172">MLRPPSPVTRHPPSRTPGLFGQVSRSRPRVIAPGSVEGAQRLDDGTLSSNEMLFNPVRPAHWTLMGNKGIRHWTKNKVKRSRGLAGGRSALLVGNGVIAEQQSEGRDFVGGRLEKSEGTRAGEKGDYQEDGQGGQGRSAVHSPACLLLPVVMGRGDAFWKTRESGHETREQKTAAGVDARRRGLVCFWRSQGSMLNHMAAGHSSS</sequence>
<organism evidence="2 3">
    <name type="scientific">Plectosphaerella cucumerina</name>
    <dbReference type="NCBI Taxonomy" id="40658"/>
    <lineage>
        <taxon>Eukaryota</taxon>
        <taxon>Fungi</taxon>
        <taxon>Dikarya</taxon>
        <taxon>Ascomycota</taxon>
        <taxon>Pezizomycotina</taxon>
        <taxon>Sordariomycetes</taxon>
        <taxon>Hypocreomycetidae</taxon>
        <taxon>Glomerellales</taxon>
        <taxon>Plectosphaerellaceae</taxon>
        <taxon>Plectosphaerella</taxon>
    </lineage>
</organism>
<comment type="caution">
    <text evidence="2">The sequence shown here is derived from an EMBL/GenBank/DDBJ whole genome shotgun (WGS) entry which is preliminary data.</text>
</comment>
<proteinExistence type="predicted"/>
<dbReference type="EMBL" id="JAGPXD010000001">
    <property type="protein sequence ID" value="KAH7374756.1"/>
    <property type="molecule type" value="Genomic_DNA"/>
</dbReference>
<feature type="compositionally biased region" description="Basic and acidic residues" evidence="1">
    <location>
        <begin position="103"/>
        <end position="127"/>
    </location>
</feature>
<protein>
    <submittedName>
        <fullName evidence="2">Uncharacterized protein</fullName>
    </submittedName>
</protein>
<evidence type="ECO:0000256" key="1">
    <source>
        <dbReference type="SAM" id="MobiDB-lite"/>
    </source>
</evidence>
<gene>
    <name evidence="2" type="ORF">B0T11DRAFT_344546</name>
</gene>
<feature type="region of interest" description="Disordered" evidence="1">
    <location>
        <begin position="103"/>
        <end position="139"/>
    </location>
</feature>
<name>A0A8K0TUA0_9PEZI</name>
<reference evidence="2" key="1">
    <citation type="journal article" date="2021" name="Nat. Commun.">
        <title>Genetic determinants of endophytism in the Arabidopsis root mycobiome.</title>
        <authorList>
            <person name="Mesny F."/>
            <person name="Miyauchi S."/>
            <person name="Thiergart T."/>
            <person name="Pickel B."/>
            <person name="Atanasova L."/>
            <person name="Karlsson M."/>
            <person name="Huettel B."/>
            <person name="Barry K.W."/>
            <person name="Haridas S."/>
            <person name="Chen C."/>
            <person name="Bauer D."/>
            <person name="Andreopoulos W."/>
            <person name="Pangilinan J."/>
            <person name="LaButti K."/>
            <person name="Riley R."/>
            <person name="Lipzen A."/>
            <person name="Clum A."/>
            <person name="Drula E."/>
            <person name="Henrissat B."/>
            <person name="Kohler A."/>
            <person name="Grigoriev I.V."/>
            <person name="Martin F.M."/>
            <person name="Hacquard S."/>
        </authorList>
    </citation>
    <scope>NUCLEOTIDE SEQUENCE</scope>
    <source>
        <strain evidence="2">MPI-CAGE-AT-0016</strain>
    </source>
</reference>
<accession>A0A8K0TUA0</accession>
<evidence type="ECO:0000313" key="3">
    <source>
        <dbReference type="Proteomes" id="UP000813385"/>
    </source>
</evidence>
<keyword evidence="3" id="KW-1185">Reference proteome</keyword>
<dbReference type="AlphaFoldDB" id="A0A8K0TUA0"/>
<evidence type="ECO:0000313" key="2">
    <source>
        <dbReference type="EMBL" id="KAH7374756.1"/>
    </source>
</evidence>